<feature type="region of interest" description="Disordered" evidence="1">
    <location>
        <begin position="68"/>
        <end position="88"/>
    </location>
</feature>
<evidence type="ECO:0000256" key="1">
    <source>
        <dbReference type="SAM" id="MobiDB-lite"/>
    </source>
</evidence>
<dbReference type="SMART" id="SM00671">
    <property type="entry name" value="SEL1"/>
    <property type="match status" value="1"/>
</dbReference>
<dbReference type="VEuPathDB" id="FungiDB:RhiirFUN_008663"/>
<dbReference type="Pfam" id="PF08238">
    <property type="entry name" value="Sel1"/>
    <property type="match status" value="1"/>
</dbReference>
<accession>A0A2N1NXL8</accession>
<dbReference type="EMBL" id="LLXL01000078">
    <property type="protein sequence ID" value="PKK78561.1"/>
    <property type="molecule type" value="Genomic_DNA"/>
</dbReference>
<comment type="caution">
    <text evidence="2">The sequence shown here is derived from an EMBL/GenBank/DDBJ whole genome shotgun (WGS) entry which is preliminary data.</text>
</comment>
<dbReference type="InterPro" id="IPR011990">
    <property type="entry name" value="TPR-like_helical_dom_sf"/>
</dbReference>
<reference evidence="2 3" key="2">
    <citation type="submission" date="2017-10" db="EMBL/GenBank/DDBJ databases">
        <title>Extensive intraspecific genome diversity in a model arbuscular mycorrhizal fungus.</title>
        <authorList>
            <person name="Chen E.C.H."/>
            <person name="Morin E."/>
            <person name="Baudet D."/>
            <person name="Noel J."/>
            <person name="Ndikumana S."/>
            <person name="Charron P."/>
            <person name="St-Onge C."/>
            <person name="Giorgi J."/>
            <person name="Grigoriev I.V."/>
            <person name="Roux C."/>
            <person name="Martin F.M."/>
            <person name="Corradi N."/>
        </authorList>
    </citation>
    <scope>NUCLEOTIDE SEQUENCE [LARGE SCALE GENOMIC DNA]</scope>
    <source>
        <strain evidence="2 3">C2</strain>
    </source>
</reference>
<protein>
    <recommendedName>
        <fullName evidence="4">Sel1 repeat family protein</fullName>
    </recommendedName>
</protein>
<organism evidence="2 3">
    <name type="scientific">Rhizophagus irregularis</name>
    <dbReference type="NCBI Taxonomy" id="588596"/>
    <lineage>
        <taxon>Eukaryota</taxon>
        <taxon>Fungi</taxon>
        <taxon>Fungi incertae sedis</taxon>
        <taxon>Mucoromycota</taxon>
        <taxon>Glomeromycotina</taxon>
        <taxon>Glomeromycetes</taxon>
        <taxon>Glomerales</taxon>
        <taxon>Glomeraceae</taxon>
        <taxon>Rhizophagus</taxon>
    </lineage>
</organism>
<evidence type="ECO:0008006" key="4">
    <source>
        <dbReference type="Google" id="ProtNLM"/>
    </source>
</evidence>
<proteinExistence type="predicted"/>
<dbReference type="SUPFAM" id="SSF81901">
    <property type="entry name" value="HCP-like"/>
    <property type="match status" value="1"/>
</dbReference>
<name>A0A2N1NXL8_9GLOM</name>
<dbReference type="Gene3D" id="1.25.40.10">
    <property type="entry name" value="Tetratricopeptide repeat domain"/>
    <property type="match status" value="1"/>
</dbReference>
<gene>
    <name evidence="2" type="ORF">RhiirC2_770081</name>
</gene>
<dbReference type="Proteomes" id="UP000233469">
    <property type="component" value="Unassembled WGS sequence"/>
</dbReference>
<dbReference type="InterPro" id="IPR006597">
    <property type="entry name" value="Sel1-like"/>
</dbReference>
<reference evidence="2 3" key="1">
    <citation type="submission" date="2016-04" db="EMBL/GenBank/DDBJ databases">
        <title>Genome analyses suggest a sexual origin of heterokaryosis in a supposedly ancient asexual fungus.</title>
        <authorList>
            <person name="Ropars J."/>
            <person name="Sedzielewska K."/>
            <person name="Noel J."/>
            <person name="Charron P."/>
            <person name="Farinelli L."/>
            <person name="Marton T."/>
            <person name="Kruger M."/>
            <person name="Pelin A."/>
            <person name="Brachmann A."/>
            <person name="Corradi N."/>
        </authorList>
    </citation>
    <scope>NUCLEOTIDE SEQUENCE [LARGE SCALE GENOMIC DNA]</scope>
    <source>
        <strain evidence="2 3">C2</strain>
    </source>
</reference>
<dbReference type="VEuPathDB" id="FungiDB:FUN_008294"/>
<evidence type="ECO:0000313" key="3">
    <source>
        <dbReference type="Proteomes" id="UP000233469"/>
    </source>
</evidence>
<evidence type="ECO:0000313" key="2">
    <source>
        <dbReference type="EMBL" id="PKK78561.1"/>
    </source>
</evidence>
<dbReference type="AlphaFoldDB" id="A0A2N1NXL8"/>
<sequence>MIVTNSAEYNVLFENEWLKMDNANIDYADYSDNSWETFGYFVGQNEKSCDDQAKVISARGSGTGFETMSTHGGIVSDSEPTTNTPYPTAEKDHIDAMFNLANRYYNGEGIEKNLEKAFHWYQKAAEKDEF</sequence>